<feature type="chain" id="PRO_5008585254" evidence="2">
    <location>
        <begin position="19"/>
        <end position="159"/>
    </location>
</feature>
<feature type="compositionally biased region" description="Basic residues" evidence="1">
    <location>
        <begin position="142"/>
        <end position="151"/>
    </location>
</feature>
<gene>
    <name evidence="3" type="ORF">g.4200</name>
</gene>
<protein>
    <submittedName>
        <fullName evidence="3">Uncharacterized protein</fullName>
    </submittedName>
</protein>
<feature type="compositionally biased region" description="Gly residues" evidence="1">
    <location>
        <begin position="78"/>
        <end position="121"/>
    </location>
</feature>
<evidence type="ECO:0000313" key="3">
    <source>
        <dbReference type="EMBL" id="JAS89129.1"/>
    </source>
</evidence>
<keyword evidence="2" id="KW-0732">Signal</keyword>
<reference evidence="3" key="1">
    <citation type="submission" date="2015-11" db="EMBL/GenBank/DDBJ databases">
        <title>De novo transcriptome assembly of four potential Pierce s Disease insect vectors from Arizona vineyards.</title>
        <authorList>
            <person name="Tassone E.E."/>
        </authorList>
    </citation>
    <scope>NUCLEOTIDE SEQUENCE</scope>
</reference>
<feature type="compositionally biased region" description="Basic and acidic residues" evidence="1">
    <location>
        <begin position="122"/>
        <end position="141"/>
    </location>
</feature>
<feature type="region of interest" description="Disordered" evidence="1">
    <location>
        <begin position="65"/>
        <end position="159"/>
    </location>
</feature>
<evidence type="ECO:0000256" key="1">
    <source>
        <dbReference type="SAM" id="MobiDB-lite"/>
    </source>
</evidence>
<accession>A0A1B6IQD1</accession>
<proteinExistence type="predicted"/>
<feature type="signal peptide" evidence="2">
    <location>
        <begin position="1"/>
        <end position="18"/>
    </location>
</feature>
<organism evidence="3">
    <name type="scientific">Homalodisca liturata</name>
    <dbReference type="NCBI Taxonomy" id="320908"/>
    <lineage>
        <taxon>Eukaryota</taxon>
        <taxon>Metazoa</taxon>
        <taxon>Ecdysozoa</taxon>
        <taxon>Arthropoda</taxon>
        <taxon>Hexapoda</taxon>
        <taxon>Insecta</taxon>
        <taxon>Pterygota</taxon>
        <taxon>Neoptera</taxon>
        <taxon>Paraneoptera</taxon>
        <taxon>Hemiptera</taxon>
        <taxon>Auchenorrhyncha</taxon>
        <taxon>Membracoidea</taxon>
        <taxon>Cicadellidae</taxon>
        <taxon>Cicadellinae</taxon>
        <taxon>Proconiini</taxon>
        <taxon>Homalodisca</taxon>
    </lineage>
</organism>
<evidence type="ECO:0000256" key="2">
    <source>
        <dbReference type="SAM" id="SignalP"/>
    </source>
</evidence>
<dbReference type="AlphaFoldDB" id="A0A1B6IQD1"/>
<sequence length="159" mass="15957">MFRSAFILLVLLSIAVYAFPDNYFEDLLFEDGIAIAPPHRLQKRGNIVNAGHVKKQTIFNVDNGRGGGRWIYPSVDGGKSGTGGGSQSGTGGGAQDGSGGGDQGGTGGGAQDAAGGTGSDGKGGRDGKDKASKGETGEGGKGKGRVKNMKIKIKDIGGS</sequence>
<dbReference type="EMBL" id="GECU01018577">
    <property type="protein sequence ID" value="JAS89129.1"/>
    <property type="molecule type" value="Transcribed_RNA"/>
</dbReference>
<name>A0A1B6IQD1_9HEMI</name>